<sequence length="332" mass="35987">MAALWRALAPRRPAWTLARTAPLATRASLLDKPVRDVPSEPEVLRFKRPRFSEQPSARAVLDLVDLYRPLLEHCDLAAAFFSVCRLSRRQKAEQLLAAEPRFAALIEALRAPCLWRRADIAAVWRGTAYISLCDEALHAVLRGAAARRAATFGARELANIFSGAPFIAPADAQLHGKLAKRATELAPQLSPKEIASVLHVLPELKPVPTLPALVVALSDAASASAPRFGADEVVTAIWSAKLLNLPRNSPLANAMLDRLPRVVLDMRPSGLRQVLSALKHYNELDSPLGKRVRTELDFKRSGDGHGASAAVVAGTERGNDARLAHGDSSESM</sequence>
<keyword evidence="3" id="KW-1185">Reference proteome</keyword>
<gene>
    <name evidence="2" type="ORF">KFE25_003878</name>
</gene>
<evidence type="ECO:0000313" key="3">
    <source>
        <dbReference type="Proteomes" id="UP000751190"/>
    </source>
</evidence>
<dbReference type="EMBL" id="JAGTXO010000015">
    <property type="protein sequence ID" value="KAG8463605.1"/>
    <property type="molecule type" value="Genomic_DNA"/>
</dbReference>
<dbReference type="AlphaFoldDB" id="A0A8J5XI45"/>
<evidence type="ECO:0000256" key="1">
    <source>
        <dbReference type="SAM" id="MobiDB-lite"/>
    </source>
</evidence>
<comment type="caution">
    <text evidence="2">The sequence shown here is derived from an EMBL/GenBank/DDBJ whole genome shotgun (WGS) entry which is preliminary data.</text>
</comment>
<dbReference type="Proteomes" id="UP000751190">
    <property type="component" value="Unassembled WGS sequence"/>
</dbReference>
<organism evidence="2 3">
    <name type="scientific">Diacronema lutheri</name>
    <name type="common">Unicellular marine alga</name>
    <name type="synonym">Monochrysis lutheri</name>
    <dbReference type="NCBI Taxonomy" id="2081491"/>
    <lineage>
        <taxon>Eukaryota</taxon>
        <taxon>Haptista</taxon>
        <taxon>Haptophyta</taxon>
        <taxon>Pavlovophyceae</taxon>
        <taxon>Pavlovales</taxon>
        <taxon>Pavlovaceae</taxon>
        <taxon>Diacronema</taxon>
    </lineage>
</organism>
<reference evidence="2" key="1">
    <citation type="submission" date="2021-05" db="EMBL/GenBank/DDBJ databases">
        <title>The genome of the haptophyte Pavlova lutheri (Diacronema luteri, Pavlovales) - a model for lipid biosynthesis in eukaryotic algae.</title>
        <authorList>
            <person name="Hulatt C.J."/>
            <person name="Posewitz M.C."/>
        </authorList>
    </citation>
    <scope>NUCLEOTIDE SEQUENCE</scope>
    <source>
        <strain evidence="2">NIVA-4/92</strain>
    </source>
</reference>
<accession>A0A8J5XI45</accession>
<feature type="region of interest" description="Disordered" evidence="1">
    <location>
        <begin position="299"/>
        <end position="332"/>
    </location>
</feature>
<evidence type="ECO:0000313" key="2">
    <source>
        <dbReference type="EMBL" id="KAG8463605.1"/>
    </source>
</evidence>
<protein>
    <submittedName>
        <fullName evidence="2">Uncharacterized protein</fullName>
    </submittedName>
</protein>
<proteinExistence type="predicted"/>
<feature type="compositionally biased region" description="Basic and acidic residues" evidence="1">
    <location>
        <begin position="317"/>
        <end position="332"/>
    </location>
</feature>
<name>A0A8J5XI45_DIALT</name>